<keyword evidence="5" id="KW-0539">Nucleus</keyword>
<accession>A0A1D2NAV8</accession>
<dbReference type="GO" id="GO:0005634">
    <property type="term" value="C:nucleus"/>
    <property type="evidence" value="ECO:0007669"/>
    <property type="project" value="UniProtKB-SubCell"/>
</dbReference>
<evidence type="ECO:0000259" key="6">
    <source>
        <dbReference type="PROSITE" id="PS51203"/>
    </source>
</evidence>
<dbReference type="AlphaFoldDB" id="A0A1D2NAV8"/>
<dbReference type="Pfam" id="PF04969">
    <property type="entry name" value="CS"/>
    <property type="match status" value="1"/>
</dbReference>
<sequence>MRVPNNLPVHVELKPNRNLLDPNFNGYKLSLEKLPTFRLSVTSVVDRAQPSDQQYSLQHVKHFAIHNHIFSDPYNPFAVYIVDKAWTILRVSIDLVTGRLDSISEVWRLPNRSNKKVGRFNITVSFPDDKHAVVSDGCQTLHIVKTGDRKSSETWNVRKAEVFKFVITYCSGCNNYPYCFYFQPLFTYNPFDGKASPEFSVLDSIIYKVGDHSFIDVLAVRVEDKKEWAEILQNLADQSLSQQSFLTVIEWLTFQGEGTEEIKWTFKNQKTLLGHTGVEYAHLEPSGTGIYVASDSKFYMVIDTEKAIDVQAHYAKSKRSEDKGKPEYLWTQTMEEVKIWFRVPSTITKRDVDIEIKKESIIVTHKGRCVLEGPLNNQVEVEGSYWIIDTPKCLPPDAPIDTPEIHGSAEDATDPKRYKVLEIVLEKKEKDVIWVDEVVKGNSCGGQLSDPELVEAIHSKLAHLCSDKWSDAYDPRELEECDEYPADSSCLVRIDRTLQRISHVASLGSHQWLFKVRLQPNIPPAICVRHDVDGIIWKPQLLSRPQPESELSIENVKWECEHVNTFSALGYVQASKQQRKYTLCSSDVSYVAICDVKKHIYVYCQPSKIETCLRNRRTGQQVTHVAKQLVISLDPPEDILGAYATPLYLYVLTPENFHAIKILAEEE</sequence>
<evidence type="ECO:0000313" key="7">
    <source>
        <dbReference type="EMBL" id="ODN02390.1"/>
    </source>
</evidence>
<gene>
    <name evidence="7" type="ORF">Ocin01_04295</name>
</gene>
<dbReference type="SUPFAM" id="SSF49764">
    <property type="entry name" value="HSP20-like chaperones"/>
    <property type="match status" value="1"/>
</dbReference>
<evidence type="ECO:0000256" key="2">
    <source>
        <dbReference type="ARBA" id="ARBA00004496"/>
    </source>
</evidence>
<reference evidence="7 8" key="1">
    <citation type="journal article" date="2016" name="Genome Biol. Evol.">
        <title>Gene Family Evolution Reflects Adaptation to Soil Environmental Stressors in the Genome of the Collembolan Orchesella cincta.</title>
        <authorList>
            <person name="Faddeeva-Vakhrusheva A."/>
            <person name="Derks M.F."/>
            <person name="Anvar S.Y."/>
            <person name="Agamennone V."/>
            <person name="Suring W."/>
            <person name="Smit S."/>
            <person name="van Straalen N.M."/>
            <person name="Roelofs D."/>
        </authorList>
    </citation>
    <scope>NUCLEOTIDE SEQUENCE [LARGE SCALE GENOMIC DNA]</scope>
    <source>
        <tissue evidence="7">Mixed pool</tissue>
    </source>
</reference>
<dbReference type="STRING" id="48709.A0A1D2NAV8"/>
<dbReference type="InterPro" id="IPR037895">
    <property type="entry name" value="NUDCD1"/>
</dbReference>
<evidence type="ECO:0000256" key="1">
    <source>
        <dbReference type="ARBA" id="ARBA00004123"/>
    </source>
</evidence>
<dbReference type="CDD" id="cd06467">
    <property type="entry name" value="p23_NUDC_like"/>
    <property type="match status" value="1"/>
</dbReference>
<dbReference type="Gene3D" id="2.60.40.790">
    <property type="match status" value="1"/>
</dbReference>
<feature type="domain" description="CS" evidence="6">
    <location>
        <begin position="323"/>
        <end position="438"/>
    </location>
</feature>
<dbReference type="InterPro" id="IPR007052">
    <property type="entry name" value="CS_dom"/>
</dbReference>
<dbReference type="OrthoDB" id="428655at2759"/>
<dbReference type="InterPro" id="IPR008978">
    <property type="entry name" value="HSP20-like_chaperone"/>
</dbReference>
<comment type="subcellular location">
    <subcellularLocation>
        <location evidence="2">Cytoplasm</location>
    </subcellularLocation>
    <subcellularLocation>
        <location evidence="1">Nucleus</location>
    </subcellularLocation>
</comment>
<dbReference type="Proteomes" id="UP000094527">
    <property type="component" value="Unassembled WGS sequence"/>
</dbReference>
<evidence type="ECO:0000256" key="5">
    <source>
        <dbReference type="ARBA" id="ARBA00023242"/>
    </source>
</evidence>
<dbReference type="PANTHER" id="PTHR21664:SF1">
    <property type="entry name" value="NUDC DOMAIN-CONTAINING PROTEIN 1"/>
    <property type="match status" value="1"/>
</dbReference>
<dbReference type="OMA" id="DTRFVHH"/>
<organism evidence="7 8">
    <name type="scientific">Orchesella cincta</name>
    <name type="common">Springtail</name>
    <name type="synonym">Podura cincta</name>
    <dbReference type="NCBI Taxonomy" id="48709"/>
    <lineage>
        <taxon>Eukaryota</taxon>
        <taxon>Metazoa</taxon>
        <taxon>Ecdysozoa</taxon>
        <taxon>Arthropoda</taxon>
        <taxon>Hexapoda</taxon>
        <taxon>Collembola</taxon>
        <taxon>Entomobryomorpha</taxon>
        <taxon>Entomobryoidea</taxon>
        <taxon>Orchesellidae</taxon>
        <taxon>Orchesellinae</taxon>
        <taxon>Orchesella</taxon>
    </lineage>
</organism>
<evidence type="ECO:0000256" key="4">
    <source>
        <dbReference type="ARBA" id="ARBA00022490"/>
    </source>
</evidence>
<dbReference type="PROSITE" id="PS51203">
    <property type="entry name" value="CS"/>
    <property type="match status" value="1"/>
</dbReference>
<dbReference type="PANTHER" id="PTHR21664">
    <property type="entry name" value="CHRONIC MYELOGENOUS LEUKEMIA TUMOR ANTIGEN 66"/>
    <property type="match status" value="1"/>
</dbReference>
<dbReference type="EMBL" id="LJIJ01000113">
    <property type="protein sequence ID" value="ODN02390.1"/>
    <property type="molecule type" value="Genomic_DNA"/>
</dbReference>
<dbReference type="GO" id="GO:0005737">
    <property type="term" value="C:cytoplasm"/>
    <property type="evidence" value="ECO:0007669"/>
    <property type="project" value="UniProtKB-SubCell"/>
</dbReference>
<keyword evidence="8" id="KW-1185">Reference proteome</keyword>
<evidence type="ECO:0000313" key="8">
    <source>
        <dbReference type="Proteomes" id="UP000094527"/>
    </source>
</evidence>
<keyword evidence="4" id="KW-0963">Cytoplasm</keyword>
<protein>
    <recommendedName>
        <fullName evidence="3">NudC domain-containing protein 1</fullName>
    </recommendedName>
</protein>
<comment type="caution">
    <text evidence="7">The sequence shown here is derived from an EMBL/GenBank/DDBJ whole genome shotgun (WGS) entry which is preliminary data.</text>
</comment>
<evidence type="ECO:0000256" key="3">
    <source>
        <dbReference type="ARBA" id="ARBA00018915"/>
    </source>
</evidence>
<proteinExistence type="predicted"/>
<name>A0A1D2NAV8_ORCCI</name>